<dbReference type="AlphaFoldDB" id="F8WZ07"/>
<comment type="caution">
    <text evidence="1">The sequence shown here is derived from an EMBL/GenBank/DDBJ whole genome shotgun (WGS) entry which is preliminary data.</text>
</comment>
<proteinExistence type="predicted"/>
<evidence type="ECO:0000313" key="1">
    <source>
        <dbReference type="EMBL" id="EGK04180.1"/>
    </source>
</evidence>
<sequence length="67" mass="7929">MDKQRMSKSDSTKTDKNCYFYIRFAPVTVGCHLLIGKHLLDELQSIKLSAIYNFFLQKRYVSFTIIY</sequence>
<name>F8WZ07_9BACT</name>
<dbReference type="EMBL" id="ADLW01000004">
    <property type="protein sequence ID" value="EGK04180.1"/>
    <property type="molecule type" value="Genomic_DNA"/>
</dbReference>
<accession>F8WZ07</accession>
<reference evidence="1 2" key="1">
    <citation type="submission" date="2011-04" db="EMBL/GenBank/DDBJ databases">
        <title>The Genome Sequence of Dysgonomonas mossii DSM 22836.</title>
        <authorList>
            <consortium name="The Broad Institute Genome Sequencing Platform"/>
            <person name="Earl A."/>
            <person name="Ward D."/>
            <person name="Feldgarden M."/>
            <person name="Gevers D."/>
            <person name="Pudlo N."/>
            <person name="Martens E."/>
            <person name="Allen-Vercoe E."/>
            <person name="Young S.K."/>
            <person name="Zeng Q."/>
            <person name="Gargeya S."/>
            <person name="Fitzgerald M."/>
            <person name="Haas B."/>
            <person name="Abouelleil A."/>
            <person name="Alvarado L."/>
            <person name="Arachchi H.M."/>
            <person name="Berlin A."/>
            <person name="Brown A."/>
            <person name="Chapman S.B."/>
            <person name="Chen Z."/>
            <person name="Dunbar C."/>
            <person name="Freedman E."/>
            <person name="Gearin G."/>
            <person name="Gellesch M."/>
            <person name="Goldberg J."/>
            <person name="Griggs A."/>
            <person name="Gujja S."/>
            <person name="Heiman D."/>
            <person name="Howarth C."/>
            <person name="Larson L."/>
            <person name="Lui A."/>
            <person name="MacDonald P.J.P."/>
            <person name="Mehta T."/>
            <person name="Montmayeur A."/>
            <person name="Murphy C."/>
            <person name="Neiman D."/>
            <person name="Pearson M."/>
            <person name="Priest M."/>
            <person name="Roberts A."/>
            <person name="Saif S."/>
            <person name="Shea T."/>
            <person name="Shenoy N."/>
            <person name="Sisk P."/>
            <person name="Stolte C."/>
            <person name="Sykes S."/>
            <person name="Yandava C."/>
            <person name="Wortman J."/>
            <person name="Nusbaum C."/>
            <person name="Birren B."/>
        </authorList>
    </citation>
    <scope>NUCLEOTIDE SEQUENCE [LARGE SCALE GENOMIC DNA]</scope>
    <source>
        <strain evidence="1 2">DSM 22836</strain>
    </source>
</reference>
<protein>
    <submittedName>
        <fullName evidence="1">Uncharacterized protein</fullName>
    </submittedName>
</protein>
<dbReference type="Proteomes" id="UP000006420">
    <property type="component" value="Unassembled WGS sequence"/>
</dbReference>
<gene>
    <name evidence="1" type="ORF">HMPREF9456_01208</name>
</gene>
<dbReference type="HOGENOM" id="CLU_2805607_0_0_10"/>
<organism evidence="1 2">
    <name type="scientific">Dysgonomonas mossii DSM 22836</name>
    <dbReference type="NCBI Taxonomy" id="742767"/>
    <lineage>
        <taxon>Bacteria</taxon>
        <taxon>Pseudomonadati</taxon>
        <taxon>Bacteroidota</taxon>
        <taxon>Bacteroidia</taxon>
        <taxon>Bacteroidales</taxon>
        <taxon>Dysgonomonadaceae</taxon>
        <taxon>Dysgonomonas</taxon>
    </lineage>
</organism>
<evidence type="ECO:0000313" key="2">
    <source>
        <dbReference type="Proteomes" id="UP000006420"/>
    </source>
</evidence>
<dbReference type="STRING" id="742767.HMPREF9456_01208"/>
<keyword evidence="2" id="KW-1185">Reference proteome</keyword>